<keyword evidence="12" id="KW-1185">Reference proteome</keyword>
<evidence type="ECO:0000313" key="12">
    <source>
        <dbReference type="Proteomes" id="UP000140838"/>
    </source>
</evidence>
<evidence type="ECO:0000256" key="1">
    <source>
        <dbReference type="ARBA" id="ARBA00003344"/>
    </source>
</evidence>
<dbReference type="GeneID" id="19738190"/>
<proteinExistence type="inferred from homology"/>
<evidence type="ECO:0000256" key="8">
    <source>
        <dbReference type="ARBA" id="ARBA00030145"/>
    </source>
</evidence>
<evidence type="ECO:0000313" key="11">
    <source>
        <dbReference type="EMBL" id="AID46910.1"/>
    </source>
</evidence>
<dbReference type="Pfam" id="PF04745">
    <property type="entry name" value="Pox_A8"/>
    <property type="match status" value="1"/>
</dbReference>
<evidence type="ECO:0000256" key="10">
    <source>
        <dbReference type="ARBA" id="ARBA00034740"/>
    </source>
</evidence>
<evidence type="ECO:0000256" key="7">
    <source>
        <dbReference type="ARBA" id="ARBA00023163"/>
    </source>
</evidence>
<evidence type="ECO:0000256" key="3">
    <source>
        <dbReference type="ARBA" id="ARBA00015634"/>
    </source>
</evidence>
<comment type="subunit">
    <text evidence="2">Heterodimer of a 45 kDa (A23R) and a 32 kDa (A8R) subunit to form the virus intermediate transcription factor (VITF)-3.</text>
</comment>
<evidence type="ECO:0000256" key="4">
    <source>
        <dbReference type="ARBA" id="ARBA00022518"/>
    </source>
</evidence>
<protein>
    <recommendedName>
        <fullName evidence="3">Intermediate transcription factor 3 small subunit</fullName>
    </recommendedName>
    <alternativeName>
        <fullName evidence="9">VITF-3 32 kDa subunit</fullName>
    </alternativeName>
    <alternativeName>
        <fullName evidence="8">VITF-3 small subunit</fullName>
    </alternativeName>
</protein>
<evidence type="ECO:0000256" key="5">
    <source>
        <dbReference type="ARBA" id="ARBA00023015"/>
    </source>
</evidence>
<keyword evidence="5" id="KW-0805">Transcription regulation</keyword>
<evidence type="ECO:0000256" key="9">
    <source>
        <dbReference type="ARBA" id="ARBA00030405"/>
    </source>
</evidence>
<dbReference type="InterPro" id="IPR006834">
    <property type="entry name" value="Pox_A8"/>
</dbReference>
<keyword evidence="6" id="KW-0010">Activator</keyword>
<reference evidence="11 12" key="1">
    <citation type="journal article" date="2014" name="BMC Genomics">
        <title>The complete genome sequences of poxviruses isolated from a penguin and a pigeon in South Africa and comparison to other sequenced avipoxviruses.</title>
        <authorList>
            <person name="Offerman K."/>
            <person name="Carulei O."/>
            <person name="van der Walt A.P."/>
            <person name="Douglass N."/>
            <person name="Williamson A.L."/>
        </authorList>
    </citation>
    <scope>NUCLEOTIDE SEQUENCE [LARGE SCALE GENOMIC DNA]</scope>
    <source>
        <strain evidence="11">PSan92</strain>
    </source>
</reference>
<organism evidence="11 12">
    <name type="scientific">Penguinpox virus</name>
    <dbReference type="NCBI Taxonomy" id="648998"/>
    <lineage>
        <taxon>Viruses</taxon>
        <taxon>Varidnaviria</taxon>
        <taxon>Bamfordvirae</taxon>
        <taxon>Nucleocytoviricota</taxon>
        <taxon>Pokkesviricetes</taxon>
        <taxon>Chitovirales</taxon>
        <taxon>Poxviridae</taxon>
        <taxon>Chordopoxvirinae</taxon>
        <taxon>Avipoxvirus</taxon>
        <taxon>Avipoxvirus penguinpox</taxon>
    </lineage>
</organism>
<evidence type="ECO:0000256" key="2">
    <source>
        <dbReference type="ARBA" id="ARBA00011528"/>
    </source>
</evidence>
<keyword evidence="4" id="KW-0244">Early protein</keyword>
<evidence type="ECO:0000256" key="6">
    <source>
        <dbReference type="ARBA" id="ARBA00023159"/>
    </source>
</evidence>
<accession>A0A068EH51</accession>
<sequence length="301" mass="35717">MYEIVPDLDTNMSLELGDFKLSTTRTKPREEDNQYYLSKNRRMYVCSSKGSERAKSLGFFLSKIPFLNYKEKNYMFQKMDNINNIQLTKKNNVISAPYVILINLSANGFKFTESFLEIYFPEIYKENSKKFKFNTQIQLIQEKLGYEHSSYYNIEFEHYYTTVCLILQSKRNMEKEDPELFDIREMSPILKSLSEITYKLYVLYIKSKFVQWSISASAVVTQLVNTVLITVYNLITKFITENKTFKCKLAHNNELPIDMLVSYYEEFSEMITNLMKLNRYRVNKHIQETLLSFCTIFGEVE</sequence>
<dbReference type="EMBL" id="KJ859677">
    <property type="protein sequence ID" value="AID46910.1"/>
    <property type="molecule type" value="Genomic_DNA"/>
</dbReference>
<dbReference type="Proteomes" id="UP000140838">
    <property type="component" value="Genome"/>
</dbReference>
<dbReference type="RefSeq" id="YP_009046168.1">
    <property type="nucleotide sequence ID" value="NC_024446.1"/>
</dbReference>
<name>A0A068EH51_9POXV</name>
<comment type="function">
    <text evidence="1">Acts with RNA polymerase to initiate transcription from intermediate gene promoters.</text>
</comment>
<gene>
    <name evidence="11" type="ORF">pepv_184</name>
</gene>
<keyword evidence="7" id="KW-0804">Transcription</keyword>
<comment type="similarity">
    <text evidence="10">Belongs to the orthopoxvirus OPG134 family.</text>
</comment>
<dbReference type="KEGG" id="vg:19738190"/>